<evidence type="ECO:0000313" key="2">
    <source>
        <dbReference type="Proteomes" id="UP000231658"/>
    </source>
</evidence>
<reference evidence="1 2" key="1">
    <citation type="submission" date="2016-07" db="EMBL/GenBank/DDBJ databases">
        <authorList>
            <person name="Lefevre C.T."/>
        </authorList>
    </citation>
    <scope>NUCLEOTIDE SEQUENCE [LARGE SCALE GENOMIC DNA]</scope>
    <source>
        <strain evidence="1">PR1</strain>
    </source>
</reference>
<keyword evidence="2" id="KW-1185">Reference proteome</keyword>
<evidence type="ECO:0000313" key="1">
    <source>
        <dbReference type="EMBL" id="SCA57324.1"/>
    </source>
</evidence>
<name>A0A1C3RJ84_9PROT</name>
<protein>
    <submittedName>
        <fullName evidence="1">Uncharacterized protein</fullName>
    </submittedName>
</protein>
<dbReference type="Proteomes" id="UP000231658">
    <property type="component" value="Unassembled WGS sequence"/>
</dbReference>
<accession>A0A1C3RJ84</accession>
<dbReference type="EMBL" id="FLYE01000044">
    <property type="protein sequence ID" value="SCA57324.1"/>
    <property type="molecule type" value="Genomic_DNA"/>
</dbReference>
<dbReference type="AlphaFoldDB" id="A0A1C3RJ84"/>
<proteinExistence type="predicted"/>
<sequence length="46" mass="5228">MPCKLRVVSGFGLISQGVFRAQQSILTSLRVLFLRNAKRCKSYEIL</sequence>
<organism evidence="1 2">
    <name type="scientific">Candidatus Terasakiella magnetica</name>
    <dbReference type="NCBI Taxonomy" id="1867952"/>
    <lineage>
        <taxon>Bacteria</taxon>
        <taxon>Pseudomonadati</taxon>
        <taxon>Pseudomonadota</taxon>
        <taxon>Alphaproteobacteria</taxon>
        <taxon>Rhodospirillales</taxon>
        <taxon>Terasakiellaceae</taxon>
        <taxon>Terasakiella</taxon>
    </lineage>
</organism>
<gene>
    <name evidence="1" type="ORF">MTBPR1_50080</name>
</gene>